<keyword evidence="3" id="KW-0904">Protein phosphatase</keyword>
<dbReference type="STRING" id="1348612.A0A397ILR3"/>
<dbReference type="InterPro" id="IPR003595">
    <property type="entry name" value="Tyr_Pase_cat"/>
</dbReference>
<evidence type="ECO:0000313" key="8">
    <source>
        <dbReference type="Proteomes" id="UP000266861"/>
    </source>
</evidence>
<evidence type="ECO:0000256" key="1">
    <source>
        <dbReference type="ARBA" id="ARBA00013081"/>
    </source>
</evidence>
<feature type="domain" description="Tyrosine specific protein phosphatases" evidence="6">
    <location>
        <begin position="122"/>
        <end position="180"/>
    </location>
</feature>
<dbReference type="Proteomes" id="UP000266861">
    <property type="component" value="Unassembled WGS sequence"/>
</dbReference>
<comment type="catalytic activity">
    <reaction evidence="4">
        <text>O-phospho-L-threonyl-[protein] + H2O = L-threonyl-[protein] + phosphate</text>
        <dbReference type="Rhea" id="RHEA:47004"/>
        <dbReference type="Rhea" id="RHEA-COMP:11060"/>
        <dbReference type="Rhea" id="RHEA-COMP:11605"/>
        <dbReference type="ChEBI" id="CHEBI:15377"/>
        <dbReference type="ChEBI" id="CHEBI:30013"/>
        <dbReference type="ChEBI" id="CHEBI:43474"/>
        <dbReference type="ChEBI" id="CHEBI:61977"/>
        <dbReference type="EC" id="3.1.3.16"/>
    </reaction>
</comment>
<reference evidence="7 8" key="1">
    <citation type="submission" date="2018-08" db="EMBL/GenBank/DDBJ databases">
        <title>Genome and evolution of the arbuscular mycorrhizal fungus Diversispora epigaea (formerly Glomus versiforme) and its bacterial endosymbionts.</title>
        <authorList>
            <person name="Sun X."/>
            <person name="Fei Z."/>
            <person name="Harrison M."/>
        </authorList>
    </citation>
    <scope>NUCLEOTIDE SEQUENCE [LARGE SCALE GENOMIC DNA]</scope>
    <source>
        <strain evidence="7 8">IT104</strain>
    </source>
</reference>
<evidence type="ECO:0000256" key="2">
    <source>
        <dbReference type="ARBA" id="ARBA00022801"/>
    </source>
</evidence>
<dbReference type="SUPFAM" id="SSF52799">
    <property type="entry name" value="(Phosphotyrosine protein) phosphatases II"/>
    <property type="match status" value="1"/>
</dbReference>
<dbReference type="PANTHER" id="PTHR45864">
    <property type="entry name" value="SLINGSHOT PROTEIN PHOSPHATASE HOMOLOG"/>
    <property type="match status" value="1"/>
</dbReference>
<dbReference type="EC" id="3.1.3.16" evidence="1"/>
<dbReference type="InterPro" id="IPR020422">
    <property type="entry name" value="TYR_PHOSPHATASE_DUAL_dom"/>
</dbReference>
<evidence type="ECO:0000256" key="4">
    <source>
        <dbReference type="ARBA" id="ARBA00048336"/>
    </source>
</evidence>
<dbReference type="SMART" id="SM00195">
    <property type="entry name" value="DSPc"/>
    <property type="match status" value="1"/>
</dbReference>
<dbReference type="PROSITE" id="PS50054">
    <property type="entry name" value="TYR_PHOSPHATASE_DUAL"/>
    <property type="match status" value="1"/>
</dbReference>
<protein>
    <recommendedName>
        <fullName evidence="1">protein-serine/threonine phosphatase</fullName>
        <ecNumber evidence="1">3.1.3.16</ecNumber>
    </recommendedName>
</protein>
<gene>
    <name evidence="7" type="ORF">Glove_208g191</name>
</gene>
<evidence type="ECO:0000313" key="7">
    <source>
        <dbReference type="EMBL" id="RHZ75927.1"/>
    </source>
</evidence>
<keyword evidence="8" id="KW-1185">Reference proteome</keyword>
<evidence type="ECO:0000256" key="3">
    <source>
        <dbReference type="ARBA" id="ARBA00022912"/>
    </source>
</evidence>
<dbReference type="FunFam" id="3.90.190.10:FF:000004">
    <property type="entry name" value="Protein phosphatase Slingshot homolog 2"/>
    <property type="match status" value="1"/>
</dbReference>
<evidence type="ECO:0000259" key="6">
    <source>
        <dbReference type="PROSITE" id="PS50056"/>
    </source>
</evidence>
<dbReference type="InterPro" id="IPR000387">
    <property type="entry name" value="Tyr_Pase_dom"/>
</dbReference>
<dbReference type="GO" id="GO:0030837">
    <property type="term" value="P:negative regulation of actin filament polymerization"/>
    <property type="evidence" value="ECO:0007669"/>
    <property type="project" value="InterPro"/>
</dbReference>
<dbReference type="GO" id="GO:0003779">
    <property type="term" value="F:actin binding"/>
    <property type="evidence" value="ECO:0007669"/>
    <property type="project" value="InterPro"/>
</dbReference>
<dbReference type="InterPro" id="IPR016130">
    <property type="entry name" value="Tyr_Pase_AS"/>
</dbReference>
<dbReference type="AlphaFoldDB" id="A0A397ILR3"/>
<accession>A0A397ILR3</accession>
<name>A0A397ILR3_9GLOM</name>
<dbReference type="InterPro" id="IPR000340">
    <property type="entry name" value="Dual-sp_phosphatase_cat-dom"/>
</dbReference>
<dbReference type="SMART" id="SM00404">
    <property type="entry name" value="PTPc_motif"/>
    <property type="match status" value="1"/>
</dbReference>
<organism evidence="7 8">
    <name type="scientific">Diversispora epigaea</name>
    <dbReference type="NCBI Taxonomy" id="1348612"/>
    <lineage>
        <taxon>Eukaryota</taxon>
        <taxon>Fungi</taxon>
        <taxon>Fungi incertae sedis</taxon>
        <taxon>Mucoromycota</taxon>
        <taxon>Glomeromycotina</taxon>
        <taxon>Glomeromycetes</taxon>
        <taxon>Diversisporales</taxon>
        <taxon>Diversisporaceae</taxon>
        <taxon>Diversispora</taxon>
    </lineage>
</organism>
<comment type="caution">
    <text evidence="7">The sequence shown here is derived from an EMBL/GenBank/DDBJ whole genome shotgun (WGS) entry which is preliminary data.</text>
</comment>
<dbReference type="GO" id="GO:0004722">
    <property type="term" value="F:protein serine/threonine phosphatase activity"/>
    <property type="evidence" value="ECO:0007669"/>
    <property type="project" value="UniProtKB-EC"/>
</dbReference>
<evidence type="ECO:0000259" key="5">
    <source>
        <dbReference type="PROSITE" id="PS50054"/>
    </source>
</evidence>
<dbReference type="PROSITE" id="PS00383">
    <property type="entry name" value="TYR_PHOSPHATASE_1"/>
    <property type="match status" value="1"/>
</dbReference>
<dbReference type="PANTHER" id="PTHR45864:SF8">
    <property type="entry name" value="CHROMOSOME UNDETERMINED SCAFFOLD_164, WHOLE GENOME SHOTGUN SEQUENCE"/>
    <property type="match status" value="1"/>
</dbReference>
<keyword evidence="2" id="KW-0378">Hydrolase</keyword>
<dbReference type="OrthoDB" id="2017893at2759"/>
<dbReference type="InterPro" id="IPR029021">
    <property type="entry name" value="Prot-tyrosine_phosphatase-like"/>
</dbReference>
<dbReference type="EMBL" id="PQFF01000195">
    <property type="protein sequence ID" value="RHZ75927.1"/>
    <property type="molecule type" value="Genomic_DNA"/>
</dbReference>
<dbReference type="CDD" id="cd14498">
    <property type="entry name" value="DSP"/>
    <property type="match status" value="1"/>
</dbReference>
<dbReference type="Pfam" id="PF00782">
    <property type="entry name" value="DSPc"/>
    <property type="match status" value="1"/>
</dbReference>
<feature type="domain" description="Tyrosine-protein phosphatase" evidence="5">
    <location>
        <begin position="60"/>
        <end position="201"/>
    </location>
</feature>
<proteinExistence type="predicted"/>
<dbReference type="PROSITE" id="PS50056">
    <property type="entry name" value="TYR_PHOSPHATASE_2"/>
    <property type="match status" value="1"/>
</dbReference>
<dbReference type="Gene3D" id="3.90.190.10">
    <property type="entry name" value="Protein tyrosine phosphatase superfamily"/>
    <property type="match status" value="1"/>
</dbReference>
<dbReference type="InterPro" id="IPR043587">
    <property type="entry name" value="Phosphatase_SSH-like"/>
</dbReference>
<sequence length="228" mass="26656">MSDPLTNSPLPSPYYQQLLQNEENNDNSLIDLNGWSVVESWKNENFQMNEHQTGYLTNMYASEILSHLYLGSRMAASDKAWLSDHKITHILTIAGDIPPYFPESYAYKVIHVNDYEYVNIMEHFDNTYKFIQQALEENGNILVHCQAGISRSPSVLIAYIMRSRQISFDKAFEFVKKQRPVICPNQGFRNQLRLYESMRYQITKASPKYWGYLAKRWSRTILHAKIKA</sequence>